<dbReference type="Gene3D" id="1.10.260.80">
    <property type="match status" value="1"/>
</dbReference>
<protein>
    <submittedName>
        <fullName evidence="2">HAD-superfamily hydrolase, subfamily IA, variant 3</fullName>
    </submittedName>
</protein>
<dbReference type="AlphaFoldDB" id="A0A653A879"/>
<dbReference type="InterPro" id="IPR006439">
    <property type="entry name" value="HAD-SF_hydro_IA"/>
</dbReference>
<dbReference type="PANTHER" id="PTHR43885:SF1">
    <property type="entry name" value="SUPERFAMILY HYDROLASE, PUTATIVE (AFU_ORTHOLOGUE AFUA_4G13290)-RELATED"/>
    <property type="match status" value="1"/>
</dbReference>
<dbReference type="NCBIfam" id="TIGR01549">
    <property type="entry name" value="HAD-SF-IA-v1"/>
    <property type="match status" value="1"/>
</dbReference>
<gene>
    <name evidence="2" type="ORF">TRIP_B330042</name>
</gene>
<keyword evidence="2" id="KW-0378">Hydrolase</keyword>
<dbReference type="EMBL" id="UPXX01000027">
    <property type="protein sequence ID" value="VBB43852.1"/>
    <property type="molecule type" value="Genomic_DNA"/>
</dbReference>
<dbReference type="SUPFAM" id="SSF56784">
    <property type="entry name" value="HAD-like"/>
    <property type="match status" value="1"/>
</dbReference>
<reference evidence="2" key="1">
    <citation type="submission" date="2018-07" db="EMBL/GenBank/DDBJ databases">
        <authorList>
            <consortium name="Genoscope - CEA"/>
            <person name="William W."/>
        </authorList>
    </citation>
    <scope>NUCLEOTIDE SEQUENCE</scope>
    <source>
        <strain evidence="2">IK1</strain>
    </source>
</reference>
<dbReference type="Pfam" id="PF00702">
    <property type="entry name" value="Hydrolase"/>
    <property type="match status" value="1"/>
</dbReference>
<evidence type="ECO:0000313" key="2">
    <source>
        <dbReference type="EMBL" id="VBB43852.1"/>
    </source>
</evidence>
<dbReference type="Gene3D" id="3.40.50.1000">
    <property type="entry name" value="HAD superfamily/HAD-like"/>
    <property type="match status" value="1"/>
</dbReference>
<name>A0A653A879_UNCDX</name>
<sequence length="232" mass="25354">MGETMSMAIRGVLFDFDGTLTRPGALDFRAIKEEIRCPADIPILEYLEGLPEGERRIFSDVLERWEQEAALRSLPNAGVQECLLQLKAKALSLGILTRNSARSLRLAFGNLRPISLQDFSVVITRDDARPKPHPEGVLKAAEAMGFPPHQMLMVGDFRFDVMAGARAGALSVLLSAQPSEVMQPGDPEPDYVIGELRELLKILQDGAASGRRRISSREVPALTGSPSLHSPV</sequence>
<accession>A0A653A879</accession>
<dbReference type="InterPro" id="IPR023214">
    <property type="entry name" value="HAD_sf"/>
</dbReference>
<evidence type="ECO:0000256" key="1">
    <source>
        <dbReference type="SAM" id="MobiDB-lite"/>
    </source>
</evidence>
<dbReference type="SFLD" id="SFLDS00003">
    <property type="entry name" value="Haloacid_Dehalogenase"/>
    <property type="match status" value="1"/>
</dbReference>
<dbReference type="GO" id="GO:0016787">
    <property type="term" value="F:hydrolase activity"/>
    <property type="evidence" value="ECO:0007669"/>
    <property type="project" value="UniProtKB-KW"/>
</dbReference>
<dbReference type="InterPro" id="IPR036412">
    <property type="entry name" value="HAD-like_sf"/>
</dbReference>
<dbReference type="NCBIfam" id="TIGR01509">
    <property type="entry name" value="HAD-SF-IA-v3"/>
    <property type="match status" value="1"/>
</dbReference>
<dbReference type="PANTHER" id="PTHR43885">
    <property type="entry name" value="HALOACID DEHALOGENASE-LIKE HYDROLASE"/>
    <property type="match status" value="1"/>
</dbReference>
<feature type="region of interest" description="Disordered" evidence="1">
    <location>
        <begin position="213"/>
        <end position="232"/>
    </location>
</feature>
<organism evidence="2">
    <name type="scientific">Uncultured Desulfatiglans sp</name>
    <dbReference type="NCBI Taxonomy" id="1748965"/>
    <lineage>
        <taxon>Bacteria</taxon>
        <taxon>Pseudomonadati</taxon>
        <taxon>Thermodesulfobacteriota</taxon>
        <taxon>Desulfobacteria</taxon>
        <taxon>Desulfatiglandales</taxon>
        <taxon>Desulfatiglandaceae</taxon>
        <taxon>Desulfatiglans</taxon>
        <taxon>environmental samples</taxon>
    </lineage>
</organism>
<proteinExistence type="predicted"/>
<dbReference type="SFLD" id="SFLDG01129">
    <property type="entry name" value="C1.5:_HAD__Beta-PGM__Phosphata"/>
    <property type="match status" value="1"/>
</dbReference>